<dbReference type="EMBL" id="JAEPRB010000054">
    <property type="protein sequence ID" value="KAG2223819.1"/>
    <property type="molecule type" value="Genomic_DNA"/>
</dbReference>
<evidence type="ECO:0000256" key="1">
    <source>
        <dbReference type="SAM" id="MobiDB-lite"/>
    </source>
</evidence>
<keyword evidence="3" id="KW-1185">Reference proteome</keyword>
<feature type="compositionally biased region" description="Basic and acidic residues" evidence="1">
    <location>
        <begin position="239"/>
        <end position="255"/>
    </location>
</feature>
<feature type="compositionally biased region" description="Low complexity" evidence="1">
    <location>
        <begin position="280"/>
        <end position="314"/>
    </location>
</feature>
<evidence type="ECO:0000313" key="2">
    <source>
        <dbReference type="EMBL" id="KAG2223819.1"/>
    </source>
</evidence>
<evidence type="ECO:0000313" key="3">
    <source>
        <dbReference type="Proteomes" id="UP000646827"/>
    </source>
</evidence>
<sequence>MSTTEKTFHGYIETTRDSLIILEACRRGLLPRINRRLQEKERQLVQSGAVFCFDENESGIKRWTDGLVWSPSRILGNFLVYRELDKRAPQNDSVRTCQNVSERQRERALVGSLTNSYRFKRNGLIKKSMSIVVNGIQQHLISYYSKDDVMNDRLQTPSNIPALATLEVSPDLLLRQNFRIPLFLDVAPPSPTKSQRLRHQQKRTISPPPPPNSASSTTSSMTSTSSSPSPSPLSPLSPTEKRKDDIIELNLERSALRQKRRFMPMQQQQQQQSRNYRGYSTSSISSVSSITSPTTSISSNVTPSPTQPTTAPAPDGCICGRSKAAQAAAAVQREQQRQSNELNVSQRSTRHHSTSANISTYGTTQPQVQPSTVDQPTVPQQPAQQIPGDDNPGDFNVSYGVGTSFPPMGGPAGLYSSYHLDRQDQNPHQHLFYSTSLHAVNHSAIPMRSEIISNAFMLDPNYLLGSGWNDFEMQL</sequence>
<organism evidence="2 3">
    <name type="scientific">Circinella minor</name>
    <dbReference type="NCBI Taxonomy" id="1195481"/>
    <lineage>
        <taxon>Eukaryota</taxon>
        <taxon>Fungi</taxon>
        <taxon>Fungi incertae sedis</taxon>
        <taxon>Mucoromycota</taxon>
        <taxon>Mucoromycotina</taxon>
        <taxon>Mucoromycetes</taxon>
        <taxon>Mucorales</taxon>
        <taxon>Lichtheimiaceae</taxon>
        <taxon>Circinella</taxon>
    </lineage>
</organism>
<dbReference type="AlphaFoldDB" id="A0A8H7S6T1"/>
<dbReference type="Pfam" id="PF09729">
    <property type="entry name" value="Gti1_Pac2"/>
    <property type="match status" value="2"/>
</dbReference>
<feature type="region of interest" description="Disordered" evidence="1">
    <location>
        <begin position="185"/>
        <end position="392"/>
    </location>
</feature>
<dbReference type="PANTHER" id="PTHR28027">
    <property type="entry name" value="TRANSCRIPTIONAL REGULATOR MIT1"/>
    <property type="match status" value="1"/>
</dbReference>
<accession>A0A8H7S6T1</accession>
<protein>
    <submittedName>
        <fullName evidence="2">Uncharacterized protein</fullName>
    </submittedName>
</protein>
<gene>
    <name evidence="2" type="ORF">INT45_001953</name>
</gene>
<comment type="caution">
    <text evidence="2">The sequence shown here is derived from an EMBL/GenBank/DDBJ whole genome shotgun (WGS) entry which is preliminary data.</text>
</comment>
<dbReference type="PANTHER" id="PTHR28027:SF2">
    <property type="entry name" value="TRANSCRIPTIONAL REGULATOR MIT1"/>
    <property type="match status" value="1"/>
</dbReference>
<feature type="compositionally biased region" description="Low complexity" evidence="1">
    <location>
        <begin position="213"/>
        <end position="228"/>
    </location>
</feature>
<name>A0A8H7S6T1_9FUNG</name>
<feature type="compositionally biased region" description="Low complexity" evidence="1">
    <location>
        <begin position="324"/>
        <end position="333"/>
    </location>
</feature>
<dbReference type="Proteomes" id="UP000646827">
    <property type="component" value="Unassembled WGS sequence"/>
</dbReference>
<dbReference type="InterPro" id="IPR018608">
    <property type="entry name" value="Gti1/Pac2"/>
</dbReference>
<dbReference type="OrthoDB" id="5572844at2759"/>
<reference evidence="2 3" key="1">
    <citation type="submission" date="2020-12" db="EMBL/GenBank/DDBJ databases">
        <title>Metabolic potential, ecology and presence of endohyphal bacteria is reflected in genomic diversity of Mucoromycotina.</title>
        <authorList>
            <person name="Muszewska A."/>
            <person name="Okrasinska A."/>
            <person name="Steczkiewicz K."/>
            <person name="Drgas O."/>
            <person name="Orlowska M."/>
            <person name="Perlinska-Lenart U."/>
            <person name="Aleksandrzak-Piekarczyk T."/>
            <person name="Szatraj K."/>
            <person name="Zielenkiewicz U."/>
            <person name="Pilsyk S."/>
            <person name="Malc E."/>
            <person name="Mieczkowski P."/>
            <person name="Kruszewska J.S."/>
            <person name="Biernat P."/>
            <person name="Pawlowska J."/>
        </authorList>
    </citation>
    <scope>NUCLEOTIDE SEQUENCE [LARGE SCALE GENOMIC DNA]</scope>
    <source>
        <strain evidence="2 3">CBS 142.35</strain>
    </source>
</reference>
<feature type="compositionally biased region" description="Polar residues" evidence="1">
    <location>
        <begin position="354"/>
        <end position="384"/>
    </location>
</feature>
<proteinExistence type="predicted"/>
<dbReference type="GO" id="GO:0003677">
    <property type="term" value="F:DNA binding"/>
    <property type="evidence" value="ECO:0007669"/>
    <property type="project" value="TreeGrafter"/>
</dbReference>